<protein>
    <recommendedName>
        <fullName evidence="2">HEAT repeat domain-containing protein</fullName>
    </recommendedName>
</protein>
<accession>A0A7C4TGF0</accession>
<name>A0A7C4TGF0_UNCW3</name>
<dbReference type="PANTHER" id="PTHR12697:SF5">
    <property type="entry name" value="DEOXYHYPUSINE HYDROXYLASE"/>
    <property type="match status" value="1"/>
</dbReference>
<reference evidence="1" key="1">
    <citation type="journal article" date="2020" name="mSystems">
        <title>Genome- and Community-Level Interaction Insights into Carbon Utilization and Element Cycling Functions of Hydrothermarchaeota in Hydrothermal Sediment.</title>
        <authorList>
            <person name="Zhou Z."/>
            <person name="Liu Y."/>
            <person name="Xu W."/>
            <person name="Pan J."/>
            <person name="Luo Z.H."/>
            <person name="Li M."/>
        </authorList>
    </citation>
    <scope>NUCLEOTIDE SEQUENCE [LARGE SCALE GENOMIC DNA]</scope>
    <source>
        <strain evidence="1">SpSt-774</strain>
    </source>
</reference>
<dbReference type="Pfam" id="PF13646">
    <property type="entry name" value="HEAT_2"/>
    <property type="match status" value="1"/>
</dbReference>
<dbReference type="InterPro" id="IPR011989">
    <property type="entry name" value="ARM-like"/>
</dbReference>
<dbReference type="SMART" id="SM00567">
    <property type="entry name" value="EZ_HEAT"/>
    <property type="match status" value="4"/>
</dbReference>
<dbReference type="SUPFAM" id="SSF48371">
    <property type="entry name" value="ARM repeat"/>
    <property type="match status" value="1"/>
</dbReference>
<dbReference type="Gene3D" id="1.25.10.10">
    <property type="entry name" value="Leucine-rich Repeat Variant"/>
    <property type="match status" value="2"/>
</dbReference>
<organism evidence="1">
    <name type="scientific">candidate division WOR-3 bacterium</name>
    <dbReference type="NCBI Taxonomy" id="2052148"/>
    <lineage>
        <taxon>Bacteria</taxon>
        <taxon>Bacteria division WOR-3</taxon>
    </lineage>
</organism>
<comment type="caution">
    <text evidence="1">The sequence shown here is derived from an EMBL/GenBank/DDBJ whole genome shotgun (WGS) entry which is preliminary data.</text>
</comment>
<proteinExistence type="predicted"/>
<sequence>MAEILDIEFYNDFIKQIGLGINISKLYPRGHPSLIPVVQRLKLLLKELPLEKESLSVVVIEDVLMIDEQRFESKKLPIVKSLVDRFSQVGVKSITFDVDTSEDDLSGFFLAMAATPAEISDYGDIAALLRAKGILKIKINKYRVGVVSSDEEIKEINWEKFLESIISYKEFTEEDKIKQLGNFLAGVGVVGSEPPDIQTNKVIAGLEKIALTIADQYGEERWNEYSIVFSRILAVLSPVIKKNIIRYRTENKKLAALFKSLIPTMPDEDIIDIIATKAKEKGPNSEDEIVDILRGITGTRLPNILSTIRVNLPELNFERIVSRLMAELKTVDGTEAADKFMSKNLEVEMRSFFPKLREKSIQERTKAVEDLLDFSKKLFAAKNYELLRILIERYDSMSDAEEDLSVFKKVIEAMKVISQRAQELGVEDLVQFISKKFSRHLIRREKIFIDKKKIVISAIGELKDQNYLAELVSLLWDPGTFAEAREALISMADFSLPVLLESLKETEDRSVRMKIIDVIIKIGERSIPGVVKLLSASDWFIRRNALYILGELKAHQAIDEIGKLLEDKNEEVQLEAISALSKIGVEKAKEYIKNGLNSHFPRVVISAMRNLDREEVKPKLLEVTQWLKRKKGVPDEKEENFRIEVINLLGEVGDDSVVDALSEILNEKALFKGDLLLATKEAVLHSLARIGSEKARSTLQEATRHREQFVSATARSILERI</sequence>
<dbReference type="AlphaFoldDB" id="A0A7C4TGF0"/>
<dbReference type="InterPro" id="IPR004155">
    <property type="entry name" value="PBS_lyase_HEAT"/>
</dbReference>
<dbReference type="PANTHER" id="PTHR12697">
    <property type="entry name" value="PBS LYASE HEAT-LIKE PROTEIN"/>
    <property type="match status" value="1"/>
</dbReference>
<evidence type="ECO:0008006" key="2">
    <source>
        <dbReference type="Google" id="ProtNLM"/>
    </source>
</evidence>
<dbReference type="EMBL" id="DTGZ01000014">
    <property type="protein sequence ID" value="HGV96821.1"/>
    <property type="molecule type" value="Genomic_DNA"/>
</dbReference>
<gene>
    <name evidence="1" type="ORF">ENV60_00790</name>
</gene>
<dbReference type="InterPro" id="IPR016024">
    <property type="entry name" value="ARM-type_fold"/>
</dbReference>
<evidence type="ECO:0000313" key="1">
    <source>
        <dbReference type="EMBL" id="HGV96821.1"/>
    </source>
</evidence>
<dbReference type="GO" id="GO:0016491">
    <property type="term" value="F:oxidoreductase activity"/>
    <property type="evidence" value="ECO:0007669"/>
    <property type="project" value="TreeGrafter"/>
</dbReference>